<sequence length="69" mass="7897">MLVVCKYLSSSSSEQMRAINRSIKTITEKRIFFLEGISWIAILQGYISHVPIVSDTLISQYSNIRLIYA</sequence>
<accession>A0A3M7QEP8</accession>
<organism evidence="1 2">
    <name type="scientific">Brachionus plicatilis</name>
    <name type="common">Marine rotifer</name>
    <name type="synonym">Brachionus muelleri</name>
    <dbReference type="NCBI Taxonomy" id="10195"/>
    <lineage>
        <taxon>Eukaryota</taxon>
        <taxon>Metazoa</taxon>
        <taxon>Spiralia</taxon>
        <taxon>Gnathifera</taxon>
        <taxon>Rotifera</taxon>
        <taxon>Eurotatoria</taxon>
        <taxon>Monogononta</taxon>
        <taxon>Pseudotrocha</taxon>
        <taxon>Ploima</taxon>
        <taxon>Brachionidae</taxon>
        <taxon>Brachionus</taxon>
    </lineage>
</organism>
<keyword evidence="2" id="KW-1185">Reference proteome</keyword>
<reference evidence="1 2" key="1">
    <citation type="journal article" date="2018" name="Sci. Rep.">
        <title>Genomic signatures of local adaptation to the degree of environmental predictability in rotifers.</title>
        <authorList>
            <person name="Franch-Gras L."/>
            <person name="Hahn C."/>
            <person name="Garcia-Roger E.M."/>
            <person name="Carmona M.J."/>
            <person name="Serra M."/>
            <person name="Gomez A."/>
        </authorList>
    </citation>
    <scope>NUCLEOTIDE SEQUENCE [LARGE SCALE GENOMIC DNA]</scope>
    <source>
        <strain evidence="1">HYR1</strain>
    </source>
</reference>
<proteinExistence type="predicted"/>
<dbReference type="AlphaFoldDB" id="A0A3M7QEP8"/>
<comment type="caution">
    <text evidence="1">The sequence shown here is derived from an EMBL/GenBank/DDBJ whole genome shotgun (WGS) entry which is preliminary data.</text>
</comment>
<evidence type="ECO:0000313" key="2">
    <source>
        <dbReference type="Proteomes" id="UP000276133"/>
    </source>
</evidence>
<dbReference type="Proteomes" id="UP000276133">
    <property type="component" value="Unassembled WGS sequence"/>
</dbReference>
<protein>
    <submittedName>
        <fullName evidence="1">Uncharacterized protein</fullName>
    </submittedName>
</protein>
<gene>
    <name evidence="1" type="ORF">BpHYR1_023010</name>
</gene>
<dbReference type="EMBL" id="REGN01006373">
    <property type="protein sequence ID" value="RNA09743.1"/>
    <property type="molecule type" value="Genomic_DNA"/>
</dbReference>
<name>A0A3M7QEP8_BRAPC</name>
<evidence type="ECO:0000313" key="1">
    <source>
        <dbReference type="EMBL" id="RNA09743.1"/>
    </source>
</evidence>